<dbReference type="Gene3D" id="1.10.10.10">
    <property type="entry name" value="Winged helix-like DNA-binding domain superfamily/Winged helix DNA-binding domain"/>
    <property type="match status" value="1"/>
</dbReference>
<proteinExistence type="predicted"/>
<dbReference type="SUPFAM" id="SSF64288">
    <property type="entry name" value="Chorismate lyase-like"/>
    <property type="match status" value="1"/>
</dbReference>
<evidence type="ECO:0000256" key="3">
    <source>
        <dbReference type="ARBA" id="ARBA00023163"/>
    </source>
</evidence>
<organism evidence="5 6">
    <name type="scientific">Fusibacter ferrireducens</name>
    <dbReference type="NCBI Taxonomy" id="2785058"/>
    <lineage>
        <taxon>Bacteria</taxon>
        <taxon>Bacillati</taxon>
        <taxon>Bacillota</taxon>
        <taxon>Clostridia</taxon>
        <taxon>Eubacteriales</taxon>
        <taxon>Eubacteriales Family XII. Incertae Sedis</taxon>
        <taxon>Fusibacter</taxon>
    </lineage>
</organism>
<evidence type="ECO:0000313" key="6">
    <source>
        <dbReference type="Proteomes" id="UP000614200"/>
    </source>
</evidence>
<dbReference type="InterPro" id="IPR050679">
    <property type="entry name" value="Bact_HTH_transcr_reg"/>
</dbReference>
<evidence type="ECO:0000256" key="2">
    <source>
        <dbReference type="ARBA" id="ARBA00023125"/>
    </source>
</evidence>
<keyword evidence="6" id="KW-1185">Reference proteome</keyword>
<feature type="domain" description="HTH gntR-type" evidence="4">
    <location>
        <begin position="5"/>
        <end position="73"/>
    </location>
</feature>
<dbReference type="InterPro" id="IPR036390">
    <property type="entry name" value="WH_DNA-bd_sf"/>
</dbReference>
<dbReference type="SMART" id="SM00866">
    <property type="entry name" value="UTRA"/>
    <property type="match status" value="1"/>
</dbReference>
<dbReference type="CDD" id="cd07377">
    <property type="entry name" value="WHTH_GntR"/>
    <property type="match status" value="1"/>
</dbReference>
<dbReference type="Proteomes" id="UP000614200">
    <property type="component" value="Unassembled WGS sequence"/>
</dbReference>
<keyword evidence="1" id="KW-0805">Transcription regulation</keyword>
<accession>A0ABR9ZMK6</accession>
<dbReference type="InterPro" id="IPR028978">
    <property type="entry name" value="Chorismate_lyase_/UTRA_dom_sf"/>
</dbReference>
<evidence type="ECO:0000256" key="1">
    <source>
        <dbReference type="ARBA" id="ARBA00023015"/>
    </source>
</evidence>
<reference evidence="5 6" key="1">
    <citation type="submission" date="2020-11" db="EMBL/GenBank/DDBJ databases">
        <title>Fusibacter basophilias sp. nov.</title>
        <authorList>
            <person name="Qiu D."/>
        </authorList>
    </citation>
    <scope>NUCLEOTIDE SEQUENCE [LARGE SCALE GENOMIC DNA]</scope>
    <source>
        <strain evidence="5 6">Q10-2</strain>
    </source>
</reference>
<dbReference type="InterPro" id="IPR011663">
    <property type="entry name" value="UTRA"/>
</dbReference>
<dbReference type="SMART" id="SM00345">
    <property type="entry name" value="HTH_GNTR"/>
    <property type="match status" value="1"/>
</dbReference>
<dbReference type="Pfam" id="PF00392">
    <property type="entry name" value="GntR"/>
    <property type="match status" value="1"/>
</dbReference>
<name>A0ABR9ZMK6_9FIRM</name>
<dbReference type="Gene3D" id="3.40.1410.10">
    <property type="entry name" value="Chorismate lyase-like"/>
    <property type="match status" value="1"/>
</dbReference>
<dbReference type="InterPro" id="IPR000524">
    <property type="entry name" value="Tscrpt_reg_HTH_GntR"/>
</dbReference>
<dbReference type="InterPro" id="IPR036388">
    <property type="entry name" value="WH-like_DNA-bd_sf"/>
</dbReference>
<dbReference type="PANTHER" id="PTHR44846:SF1">
    <property type="entry name" value="MANNOSYL-D-GLYCERATE TRANSPORT_METABOLISM SYSTEM REPRESSOR MNGR-RELATED"/>
    <property type="match status" value="1"/>
</dbReference>
<sequence length="253" mass="29441">MKGSKYLYDQIRMSILQMISSGQLQEGDKVPTEKELGELFEASRITVRRALKELEAEDVLEILHGKGTFVKRKKQSLHMLNLEGFTEGLQNGRNDITKVILEKRIINAPDALYPIFQRDDKFKVLKLVREIKHHEAIFSVDYAYFPVDIYPDFDQRVKDNVSTFEIVHKEYGIKFMKARKVVEVVYPDEEVSEWLGISKLDHVIQIKKVTYDEQNRPVHFSTYYVKADNVKLFIDIDIDEKKGNSSSVPEVLL</sequence>
<gene>
    <name evidence="5" type="ORF">ISU02_00395</name>
</gene>
<protein>
    <submittedName>
        <fullName evidence="5">GntR family transcriptional regulator</fullName>
    </submittedName>
</protein>
<dbReference type="EMBL" id="JADKNH010000001">
    <property type="protein sequence ID" value="MBF4691551.1"/>
    <property type="molecule type" value="Genomic_DNA"/>
</dbReference>
<dbReference type="SUPFAM" id="SSF46785">
    <property type="entry name" value="Winged helix' DNA-binding domain"/>
    <property type="match status" value="1"/>
</dbReference>
<dbReference type="Pfam" id="PF07702">
    <property type="entry name" value="UTRA"/>
    <property type="match status" value="1"/>
</dbReference>
<dbReference type="PROSITE" id="PS50949">
    <property type="entry name" value="HTH_GNTR"/>
    <property type="match status" value="1"/>
</dbReference>
<comment type="caution">
    <text evidence="5">The sequence shown here is derived from an EMBL/GenBank/DDBJ whole genome shotgun (WGS) entry which is preliminary data.</text>
</comment>
<evidence type="ECO:0000259" key="4">
    <source>
        <dbReference type="PROSITE" id="PS50949"/>
    </source>
</evidence>
<keyword evidence="2" id="KW-0238">DNA-binding</keyword>
<dbReference type="RefSeq" id="WP_194699799.1">
    <property type="nucleotide sequence ID" value="NZ_JADKNH010000001.1"/>
</dbReference>
<keyword evidence="3" id="KW-0804">Transcription</keyword>
<evidence type="ECO:0000313" key="5">
    <source>
        <dbReference type="EMBL" id="MBF4691551.1"/>
    </source>
</evidence>
<dbReference type="PANTHER" id="PTHR44846">
    <property type="entry name" value="MANNOSYL-D-GLYCERATE TRANSPORT/METABOLISM SYSTEM REPRESSOR MNGR-RELATED"/>
    <property type="match status" value="1"/>
</dbReference>
<dbReference type="PRINTS" id="PR00035">
    <property type="entry name" value="HTHGNTR"/>
</dbReference>